<reference evidence="7 8" key="1">
    <citation type="submission" date="2016-10" db="EMBL/GenBank/DDBJ databases">
        <authorList>
            <person name="de Groot N.N."/>
        </authorList>
    </citation>
    <scope>NUCLEOTIDE SEQUENCE [LARGE SCALE GENOMIC DNA]</scope>
    <source>
        <strain evidence="7 8">IBRC-M 10780</strain>
    </source>
</reference>
<evidence type="ECO:0000256" key="2">
    <source>
        <dbReference type="ARBA" id="ARBA00009463"/>
    </source>
</evidence>
<dbReference type="Pfam" id="PF02737">
    <property type="entry name" value="3HCDH_N"/>
    <property type="match status" value="1"/>
</dbReference>
<dbReference type="PIRSF" id="PIRSF000105">
    <property type="entry name" value="HCDH"/>
    <property type="match status" value="1"/>
</dbReference>
<dbReference type="Pfam" id="PF00725">
    <property type="entry name" value="3HCDH"/>
    <property type="match status" value="1"/>
</dbReference>
<dbReference type="STRING" id="930131.SAMN05216389_11853"/>
<comment type="similarity">
    <text evidence="2">Belongs to the 3-hydroxyacyl-CoA dehydrogenase family.</text>
</comment>
<dbReference type="PANTHER" id="PTHR48075:SF5">
    <property type="entry name" value="3-HYDROXYBUTYRYL-COA DEHYDROGENASE"/>
    <property type="match status" value="1"/>
</dbReference>
<dbReference type="Gene3D" id="3.40.50.720">
    <property type="entry name" value="NAD(P)-binding Rossmann-like Domain"/>
    <property type="match status" value="1"/>
</dbReference>
<dbReference type="SUPFAM" id="SSF48179">
    <property type="entry name" value="6-phosphogluconate dehydrogenase C-terminal domain-like"/>
    <property type="match status" value="1"/>
</dbReference>
<evidence type="ECO:0000256" key="3">
    <source>
        <dbReference type="ARBA" id="ARBA00023002"/>
    </source>
</evidence>
<evidence type="ECO:0000313" key="8">
    <source>
        <dbReference type="Proteomes" id="UP000198618"/>
    </source>
</evidence>
<dbReference type="InterPro" id="IPR013328">
    <property type="entry name" value="6PGD_dom2"/>
</dbReference>
<evidence type="ECO:0000313" key="7">
    <source>
        <dbReference type="EMBL" id="SET64563.1"/>
    </source>
</evidence>
<keyword evidence="8" id="KW-1185">Reference proteome</keyword>
<accession>A0A1I0G1W5</accession>
<gene>
    <name evidence="7" type="ORF">SAMN05216389_11853</name>
</gene>
<dbReference type="UniPathway" id="UPA00863"/>
<dbReference type="PANTHER" id="PTHR48075">
    <property type="entry name" value="3-HYDROXYACYL-COA DEHYDROGENASE FAMILY PROTEIN"/>
    <property type="match status" value="1"/>
</dbReference>
<dbReference type="EMBL" id="FOHE01000018">
    <property type="protein sequence ID" value="SET64563.1"/>
    <property type="molecule type" value="Genomic_DNA"/>
</dbReference>
<comment type="pathway">
    <text evidence="1">Lipid metabolism; butanoate metabolism.</text>
</comment>
<evidence type="ECO:0000256" key="1">
    <source>
        <dbReference type="ARBA" id="ARBA00005086"/>
    </source>
</evidence>
<evidence type="ECO:0000259" key="5">
    <source>
        <dbReference type="Pfam" id="PF00725"/>
    </source>
</evidence>
<dbReference type="InterPro" id="IPR006180">
    <property type="entry name" value="3-OHacyl-CoA_DH_CS"/>
</dbReference>
<dbReference type="InterPro" id="IPR006176">
    <property type="entry name" value="3-OHacyl-CoA_DH_NAD-bd"/>
</dbReference>
<dbReference type="RefSeq" id="WP_090871728.1">
    <property type="nucleotide sequence ID" value="NZ_FOHE01000018.1"/>
</dbReference>
<dbReference type="PROSITE" id="PS00067">
    <property type="entry name" value="3HCDH"/>
    <property type="match status" value="1"/>
</dbReference>
<dbReference type="InterPro" id="IPR006108">
    <property type="entry name" value="3HC_DH_C"/>
</dbReference>
<proteinExistence type="inferred from homology"/>
<feature type="site" description="Important for catalytic activity" evidence="4">
    <location>
        <position position="144"/>
    </location>
</feature>
<dbReference type="InterPro" id="IPR036291">
    <property type="entry name" value="NAD(P)-bd_dom_sf"/>
</dbReference>
<dbReference type="GO" id="GO:0019605">
    <property type="term" value="P:butyrate metabolic process"/>
    <property type="evidence" value="ECO:0007669"/>
    <property type="project" value="UniProtKB-UniPathway"/>
</dbReference>
<dbReference type="InterPro" id="IPR022694">
    <property type="entry name" value="3-OHacyl-CoA_DH"/>
</dbReference>
<keyword evidence="3" id="KW-0560">Oxidoreductase</keyword>
<evidence type="ECO:0000256" key="4">
    <source>
        <dbReference type="PIRSR" id="PIRSR000105-1"/>
    </source>
</evidence>
<dbReference type="Gene3D" id="1.10.1040.10">
    <property type="entry name" value="N-(1-d-carboxylethyl)-l-norvaline Dehydrogenase, domain 2"/>
    <property type="match status" value="1"/>
</dbReference>
<feature type="domain" description="3-hydroxyacyl-CoA dehydrogenase NAD binding" evidence="6">
    <location>
        <begin position="8"/>
        <end position="187"/>
    </location>
</feature>
<dbReference type="FunFam" id="3.40.50.720:FF:000009">
    <property type="entry name" value="Fatty oxidation complex, alpha subunit"/>
    <property type="match status" value="1"/>
</dbReference>
<sequence>MEINKIQKVAVIGAGSMGHQIAMLCALGGFETYLQDIDDRSLEKAKEQLEVHMTRWVRKEKITEKEKVNAFSNLYMTTSIEMAAEDADLVIEAVVEKLDVKREVFAKLDQIVPKHAILATNSSTIVNSKIADVTKRPENVLNMHFFFPPLVMDCVEVVMSDKTSKETAQTAMDFCEQIGRTGVLLEKEIYGFIANRLLFALSKEAMYLYENGYADFKAIDTIAKKALSHPLGPFEIADLSGIDVGYYANMQLYQETGDPNDKPAKVVEEKVKAGHLGRKTGKGWYDYTIEKAIK</sequence>
<dbReference type="GO" id="GO:0016616">
    <property type="term" value="F:oxidoreductase activity, acting on the CH-OH group of donors, NAD or NADP as acceptor"/>
    <property type="evidence" value="ECO:0007669"/>
    <property type="project" value="InterPro"/>
</dbReference>
<dbReference type="AlphaFoldDB" id="A0A1I0G1W5"/>
<dbReference type="Proteomes" id="UP000198618">
    <property type="component" value="Unassembled WGS sequence"/>
</dbReference>
<organism evidence="7 8">
    <name type="scientific">Oceanobacillus limi</name>
    <dbReference type="NCBI Taxonomy" id="930131"/>
    <lineage>
        <taxon>Bacteria</taxon>
        <taxon>Bacillati</taxon>
        <taxon>Bacillota</taxon>
        <taxon>Bacilli</taxon>
        <taxon>Bacillales</taxon>
        <taxon>Bacillaceae</taxon>
        <taxon>Oceanobacillus</taxon>
    </lineage>
</organism>
<dbReference type="GO" id="GO:0070403">
    <property type="term" value="F:NAD+ binding"/>
    <property type="evidence" value="ECO:0007669"/>
    <property type="project" value="InterPro"/>
</dbReference>
<protein>
    <submittedName>
        <fullName evidence="7">3-hydroxybutyryl-CoA dehydrogenase</fullName>
    </submittedName>
</protein>
<feature type="domain" description="3-hydroxyacyl-CoA dehydrogenase C-terminal" evidence="5">
    <location>
        <begin position="191"/>
        <end position="287"/>
    </location>
</feature>
<dbReference type="InterPro" id="IPR008927">
    <property type="entry name" value="6-PGluconate_DH-like_C_sf"/>
</dbReference>
<evidence type="ECO:0000259" key="6">
    <source>
        <dbReference type="Pfam" id="PF02737"/>
    </source>
</evidence>
<dbReference type="OrthoDB" id="9771883at2"/>
<name>A0A1I0G1W5_9BACI</name>
<dbReference type="SUPFAM" id="SSF51735">
    <property type="entry name" value="NAD(P)-binding Rossmann-fold domains"/>
    <property type="match status" value="1"/>
</dbReference>